<dbReference type="AlphaFoldDB" id="A0A848CE42"/>
<dbReference type="RefSeq" id="WP_168933588.1">
    <property type="nucleotide sequence ID" value="NZ_JABAFX010000014.1"/>
</dbReference>
<evidence type="ECO:0000313" key="1">
    <source>
        <dbReference type="EMBL" id="NME57215.1"/>
    </source>
</evidence>
<dbReference type="EMBL" id="JABAFX010000014">
    <property type="protein sequence ID" value="NME57215.1"/>
    <property type="molecule type" value="Genomic_DNA"/>
</dbReference>
<protein>
    <submittedName>
        <fullName evidence="1">Uncharacterized protein</fullName>
    </submittedName>
</protein>
<reference evidence="1 2" key="1">
    <citation type="submission" date="2020-04" db="EMBL/GenBank/DDBJ databases">
        <authorList>
            <person name="Hitch T.C.A."/>
            <person name="Wylensek D."/>
            <person name="Clavel T."/>
        </authorList>
    </citation>
    <scope>NUCLEOTIDE SEQUENCE [LARGE SCALE GENOMIC DNA]</scope>
    <source>
        <strain evidence="1 2">BSM-383-APC-5F</strain>
    </source>
</reference>
<name>A0A848CE42_9FIRM</name>
<proteinExistence type="predicted"/>
<accession>A0A848CE42</accession>
<sequence>MHITVSKGRDLKMLRQVNPYMSEYKIPREILDHMEDILDKKNLGEKGYIAVILNPIRDDNVDILDELNLDTNEIEVPDNNFFYIVIKGKKHPMKKDKRWYSYDIILPGNSGRLYVIYCMYEERLRELGVI</sequence>
<dbReference type="Proteomes" id="UP000580130">
    <property type="component" value="Unassembled WGS sequence"/>
</dbReference>
<evidence type="ECO:0000313" key="2">
    <source>
        <dbReference type="Proteomes" id="UP000580130"/>
    </source>
</evidence>
<comment type="caution">
    <text evidence="1">The sequence shown here is derived from an EMBL/GenBank/DDBJ whole genome shotgun (WGS) entry which is preliminary data.</text>
</comment>
<gene>
    <name evidence="1" type="ORF">HF855_07175</name>
</gene>
<organism evidence="1 2">
    <name type="scientific">Dorea formicigenerans</name>
    <dbReference type="NCBI Taxonomy" id="39486"/>
    <lineage>
        <taxon>Bacteria</taxon>
        <taxon>Bacillati</taxon>
        <taxon>Bacillota</taxon>
        <taxon>Clostridia</taxon>
        <taxon>Lachnospirales</taxon>
        <taxon>Lachnospiraceae</taxon>
        <taxon>Dorea</taxon>
    </lineage>
</organism>